<dbReference type="EMBL" id="CP089285">
    <property type="protein sequence ID" value="UTO56384.1"/>
    <property type="molecule type" value="Genomic_DNA"/>
</dbReference>
<name>A0A9Q9BZB7_9RICK</name>
<keyword evidence="4" id="KW-1185">Reference proteome</keyword>
<dbReference type="Proteomes" id="UP001059985">
    <property type="component" value="Chromosome"/>
</dbReference>
<protein>
    <submittedName>
        <fullName evidence="1">Uncharacterized protein</fullName>
    </submittedName>
</protein>
<dbReference type="EMBL" id="CP089286">
    <property type="protein sequence ID" value="UTO55464.1"/>
    <property type="molecule type" value="Genomic_DNA"/>
</dbReference>
<proteinExistence type="predicted"/>
<organism evidence="1 3">
    <name type="scientific">Neoehrlichia mikurensis</name>
    <dbReference type="NCBI Taxonomy" id="89586"/>
    <lineage>
        <taxon>Bacteria</taxon>
        <taxon>Pseudomonadati</taxon>
        <taxon>Pseudomonadota</taxon>
        <taxon>Alphaproteobacteria</taxon>
        <taxon>Rickettsiales</taxon>
        <taxon>Anaplasmataceae</taxon>
        <taxon>Candidatus Neoehrlichia</taxon>
    </lineage>
</organism>
<dbReference type="AlphaFoldDB" id="A0A9Q9BZB7"/>
<dbReference type="Proteomes" id="UP001059822">
    <property type="component" value="Chromosome"/>
</dbReference>
<sequence>MPLSNNTENLLSECAPILMFWMVKNPSKLYANQLPLPNNKNYPYKQRLLNWATKEPQRKIKFYYISIGLSAEQISLLHDLSDPNKGGKDNIEVIDFIKKFSHKYDITYLYNKEIILTWKTDISRLIMLMEDSPALYFDFDILPKSEKIGNIIVNNDIGFVLGRYDPGYYNDEWLDISVIASTVKNNPNILAAYNAVNHIYYHVIQKLPNYQTFTEINMAVSLVWTAFISIPVFTCNKLQHCNQVIAQLQESNESLCNKIINILKTKENRKSIESIYKDKNNNEVITQKLCAHGAFTITRDFTWITELNNKDYIYITERSNNVKKFTTHLNLHVNTKSQIIPK</sequence>
<dbReference type="RefSeq" id="WP_218194002.1">
    <property type="nucleotide sequence ID" value="NZ_CP054597.1"/>
</dbReference>
<evidence type="ECO:0000313" key="4">
    <source>
        <dbReference type="Proteomes" id="UP001059985"/>
    </source>
</evidence>
<reference evidence="1" key="1">
    <citation type="journal article" date="2022" name="Microorganisms">
        <title>Assembly and Comparison of Ca. Neoehrlichia mikurensis Genomes.</title>
        <authorList>
            <person name="Azagi T."/>
            <person name="Dirks R.P."/>
            <person name="Yebra-Pimentel E.S."/>
            <person name="Schaap P.J."/>
            <person name="Koehorst J.J."/>
            <person name="Esser H.J."/>
            <person name="Sprong H."/>
        </authorList>
    </citation>
    <scope>NUCLEOTIDE SEQUENCE</scope>
    <source>
        <strain evidence="2">18-2804</strain>
        <strain evidence="1">18-2837</strain>
    </source>
</reference>
<evidence type="ECO:0000313" key="1">
    <source>
        <dbReference type="EMBL" id="UTO55464.1"/>
    </source>
</evidence>
<gene>
    <name evidence="2" type="ORF">LUA81_04810</name>
    <name evidence="1" type="ORF">LUA82_04865</name>
</gene>
<evidence type="ECO:0000313" key="2">
    <source>
        <dbReference type="EMBL" id="UTO56384.1"/>
    </source>
</evidence>
<evidence type="ECO:0000313" key="3">
    <source>
        <dbReference type="Proteomes" id="UP001059822"/>
    </source>
</evidence>
<accession>A0A9Q9BZB7</accession>